<dbReference type="KEGG" id="vpd:VAPA_1c20490"/>
<keyword evidence="2" id="KW-0675">Receptor</keyword>
<dbReference type="Gene3D" id="3.40.190.150">
    <property type="entry name" value="Bordetella uptake gene, domain 1"/>
    <property type="match status" value="1"/>
</dbReference>
<proteinExistence type="inferred from homology"/>
<dbReference type="Gene3D" id="3.40.190.10">
    <property type="entry name" value="Periplasmic binding protein-like II"/>
    <property type="match status" value="1"/>
</dbReference>
<gene>
    <name evidence="2" type="ORF">VAPA_1c20490</name>
</gene>
<dbReference type="PROSITE" id="PS51257">
    <property type="entry name" value="PROKAR_LIPOPROTEIN"/>
    <property type="match status" value="1"/>
</dbReference>
<dbReference type="HOGENOM" id="CLU_045683_0_1_4"/>
<dbReference type="InterPro" id="IPR006311">
    <property type="entry name" value="TAT_signal"/>
</dbReference>
<evidence type="ECO:0000313" key="3">
    <source>
        <dbReference type="Proteomes" id="UP000016223"/>
    </source>
</evidence>
<dbReference type="PROSITE" id="PS51318">
    <property type="entry name" value="TAT"/>
    <property type="match status" value="1"/>
</dbReference>
<organism evidence="2 3">
    <name type="scientific">Variovorax paradoxus B4</name>
    <dbReference type="NCBI Taxonomy" id="1246301"/>
    <lineage>
        <taxon>Bacteria</taxon>
        <taxon>Pseudomonadati</taxon>
        <taxon>Pseudomonadota</taxon>
        <taxon>Betaproteobacteria</taxon>
        <taxon>Burkholderiales</taxon>
        <taxon>Comamonadaceae</taxon>
        <taxon>Variovorax</taxon>
    </lineage>
</organism>
<dbReference type="InterPro" id="IPR042100">
    <property type="entry name" value="Bug_dom1"/>
</dbReference>
<dbReference type="SUPFAM" id="SSF53850">
    <property type="entry name" value="Periplasmic binding protein-like II"/>
    <property type="match status" value="1"/>
</dbReference>
<reference evidence="2 3" key="1">
    <citation type="submission" date="2012-10" db="EMBL/GenBank/DDBJ databases">
        <title>Genome sequence of Variovorax paradoxus B4.</title>
        <authorList>
            <person name="Schuldes J."/>
            <person name="Brandt U."/>
            <person name="Hiessl S."/>
            <person name="Wuebbeler J.H."/>
            <person name="Thuermer A."/>
            <person name="Steinbuechel A."/>
            <person name="Daniel R."/>
        </authorList>
    </citation>
    <scope>NUCLEOTIDE SEQUENCE [LARGE SCALE GENOMIC DNA]</scope>
    <source>
        <strain evidence="2 3">B4</strain>
    </source>
</reference>
<accession>T1X9D8</accession>
<dbReference type="PATRIC" id="fig|1246301.3.peg.2079"/>
<dbReference type="PIRSF" id="PIRSF017082">
    <property type="entry name" value="YflP"/>
    <property type="match status" value="1"/>
</dbReference>
<evidence type="ECO:0000313" key="2">
    <source>
        <dbReference type="EMBL" id="AGU49153.1"/>
    </source>
</evidence>
<dbReference type="PANTHER" id="PTHR42928:SF5">
    <property type="entry name" value="BLR1237 PROTEIN"/>
    <property type="match status" value="1"/>
</dbReference>
<sequence>MHPSRFSASRRQLLRAGTLAPAGLTLACLGVSAAEPFPSRTIRIIVPFTPGGGTDVVGRTLLVGMQAALGQALIIDNKPGAGTVIGTDIVAKAPADGYTLLMTTSAIAINDSLVKKLPYDTQKDITEVALICTGPNVLVTRAGSPYKSVADVIAAAKAAPGKLTYASSGNGSAVHLAGELFKNMARVDIAHVPYRGAGPAYNDLIGGQVDLLFGTAGGVAKLVAGGKMLPIGITSAKRSAAYKDVPTIAETLPGYEADVWYALFAPAGTPPAVIATLNAALRKAAETPAYRDRLANEGLTVAAGTPEQMTRLMRAEEARWRKVVVDGKVTID</sequence>
<dbReference type="Proteomes" id="UP000016223">
    <property type="component" value="Chromosome 1"/>
</dbReference>
<evidence type="ECO:0000256" key="1">
    <source>
        <dbReference type="ARBA" id="ARBA00006987"/>
    </source>
</evidence>
<dbReference type="InterPro" id="IPR005064">
    <property type="entry name" value="BUG"/>
</dbReference>
<comment type="similarity">
    <text evidence="1">Belongs to the UPF0065 (bug) family.</text>
</comment>
<dbReference type="EMBL" id="CP003911">
    <property type="protein sequence ID" value="AGU49153.1"/>
    <property type="molecule type" value="Genomic_DNA"/>
</dbReference>
<dbReference type="OrthoDB" id="8678477at2"/>
<dbReference type="PANTHER" id="PTHR42928">
    <property type="entry name" value="TRICARBOXYLATE-BINDING PROTEIN"/>
    <property type="match status" value="1"/>
</dbReference>
<name>T1X9D8_VARPD</name>
<dbReference type="AlphaFoldDB" id="T1X9D8"/>
<protein>
    <submittedName>
        <fullName evidence="2">Putative Bug-like extra cytoplasmic solute receptor, TTT family</fullName>
    </submittedName>
</protein>
<dbReference type="RefSeq" id="WP_021006664.1">
    <property type="nucleotide sequence ID" value="NC_022247.1"/>
</dbReference>
<dbReference type="Pfam" id="PF03401">
    <property type="entry name" value="TctC"/>
    <property type="match status" value="1"/>
</dbReference>
<dbReference type="CDD" id="cd13578">
    <property type="entry name" value="PBP2_Bug27"/>
    <property type="match status" value="1"/>
</dbReference>